<evidence type="ECO:0000313" key="2">
    <source>
        <dbReference type="Proteomes" id="UP000594014"/>
    </source>
</evidence>
<dbReference type="EMBL" id="CP042469">
    <property type="protein sequence ID" value="QOX62717.1"/>
    <property type="molecule type" value="Genomic_DNA"/>
</dbReference>
<proteinExistence type="predicted"/>
<dbReference type="Proteomes" id="UP000594014">
    <property type="component" value="Chromosome"/>
</dbReference>
<name>A0ACD1A894_9FIRM</name>
<sequence>MIPQYCLDIWRLLPLVLRRRTILLYKIKLPREINQYELEELVKVFLKAGEYTFITEPNTVDTTDANTSGEIEPNADALNQVTSVANGNPKPEADVLISVPSDPDFTVRTGDQENKNKLKAEEKPEKNSKNQMKRFLFRELERLTGTTPDWGILTGVRPVKLAGELLQREGSLKEVREILSADYFLAEEKIQLLIDIVDCQKQIVKQSPSEAIGLYIGIPFCPTRCVYCSFPSNQGKPEQIEAYLEALHQEIAYTAENMRKKGWYPETIYIGGGTPTTLLPEQLDRLLYHVYEAFDLSKLREFTVEAGRPDTITPEKLAVIKKYKIDRISINPQSMNALTLERIGRNHSPEDIKEAFRMARAAGIPQINTDLIAGLPDESEADFVTTLEQILDLAPENITIHTLALKRASKLKEIDSEFNYKQGKKVRAMLDQAKEMLDRGGFHPYYLYRQKQMTGNFENVGYAKENTEGIYNIRIMEEAQTIIALGAGGISKAWYPEENRLERIPNVSNYEIYIERLDEMLQRKTDNLFEEVKEC</sequence>
<gene>
    <name evidence="1" type="primary">hemZ</name>
    <name evidence="1" type="ORF">FRZ06_04820</name>
</gene>
<organism evidence="1 2">
    <name type="scientific">Anoxybacterium hadale</name>
    <dbReference type="NCBI Taxonomy" id="3408580"/>
    <lineage>
        <taxon>Bacteria</taxon>
        <taxon>Bacillati</taxon>
        <taxon>Bacillota</taxon>
        <taxon>Clostridia</taxon>
        <taxon>Peptostreptococcales</taxon>
        <taxon>Anaerovoracaceae</taxon>
        <taxon>Anoxybacterium</taxon>
    </lineage>
</organism>
<evidence type="ECO:0000313" key="1">
    <source>
        <dbReference type="EMBL" id="QOX62717.1"/>
    </source>
</evidence>
<protein>
    <submittedName>
        <fullName evidence="1">Coproporphyrinogen dehydrogenase HemZ</fullName>
        <ecNumber evidence="1">1.3.98.3</ecNumber>
    </submittedName>
</protein>
<accession>A0ACD1A894</accession>
<reference evidence="1" key="1">
    <citation type="submission" date="2019-08" db="EMBL/GenBank/DDBJ databases">
        <title>Genome sequence of Clostridiales bacterium MT110.</title>
        <authorList>
            <person name="Cao J."/>
        </authorList>
    </citation>
    <scope>NUCLEOTIDE SEQUENCE</scope>
    <source>
        <strain evidence="1">MT110</strain>
    </source>
</reference>
<dbReference type="EC" id="1.3.98.3" evidence="1"/>
<keyword evidence="1" id="KW-0560">Oxidoreductase</keyword>
<keyword evidence="2" id="KW-1185">Reference proteome</keyword>